<accession>I3EKI7</accession>
<evidence type="ECO:0000313" key="1">
    <source>
        <dbReference type="EMBL" id="EIJ89734.1"/>
    </source>
</evidence>
<dbReference type="OrthoDB" id="47330at2759"/>
<organism evidence="1 2">
    <name type="scientific">Nematocida parisii (strain ERTm3)</name>
    <name type="common">Nematode killer fungus</name>
    <dbReference type="NCBI Taxonomy" id="935791"/>
    <lineage>
        <taxon>Eukaryota</taxon>
        <taxon>Fungi</taxon>
        <taxon>Fungi incertae sedis</taxon>
        <taxon>Microsporidia</taxon>
        <taxon>Nematocida</taxon>
    </lineage>
</organism>
<dbReference type="Proteomes" id="UP000002872">
    <property type="component" value="Unassembled WGS sequence"/>
</dbReference>
<dbReference type="HOGENOM" id="CLU_1354954_0_0_1"/>
<keyword evidence="2" id="KW-1185">Reference proteome</keyword>
<gene>
    <name evidence="1" type="ORF">NEQG_00504</name>
</gene>
<sequence length="202" mass="23243">MEKIGQLLGEQGVEVYYSNLLIDKNFRKIGKSLSTTVLLIVDEFEGSKKDKLFIRQQEKLERLFRKEERKKFSFKVILVSNEYNSKGIQFKPYQENAIKDIVEKKEESGESKADSIIKVHSGVEKADLRAIMSKKIDSITPSSNETLGQYHQFIKKQVQEGNTNINQIYSEFLKKMKENGVSVVPKEIVREIIEGYLDGTLT</sequence>
<dbReference type="AlphaFoldDB" id="I3EKI7"/>
<proteinExistence type="predicted"/>
<dbReference type="InParanoid" id="I3EKI7"/>
<name>I3EKI7_NEMP3</name>
<dbReference type="VEuPathDB" id="MicrosporidiaDB:NEQG_00504"/>
<evidence type="ECO:0000313" key="2">
    <source>
        <dbReference type="Proteomes" id="UP000002872"/>
    </source>
</evidence>
<reference evidence="1" key="1">
    <citation type="submission" date="2011-01" db="EMBL/GenBank/DDBJ databases">
        <title>The Genome Sequence of Nematocida parisii strain ERTm3.</title>
        <authorList>
            <consortium name="The Broad Institute Genome Sequencing Platform"/>
            <consortium name="The Broad Institute Genome Sequencing Center for Infectious Disease"/>
            <person name="Cuomo C."/>
            <person name="Troemel E."/>
            <person name="Young S.K."/>
            <person name="Zeng Q."/>
            <person name="Gargeya S."/>
            <person name="Fitzgerald M."/>
            <person name="Haas B."/>
            <person name="Abouelleil A."/>
            <person name="Alvarado L."/>
            <person name="Arachchi H.M."/>
            <person name="Berlin A."/>
            <person name="Chapman S.B."/>
            <person name="Gearin G."/>
            <person name="Goldberg J."/>
            <person name="Griggs A."/>
            <person name="Gujja S."/>
            <person name="Hansen M."/>
            <person name="Heiman D."/>
            <person name="Howarth C."/>
            <person name="Larimer J."/>
            <person name="Lui A."/>
            <person name="MacDonald P.J.P."/>
            <person name="McCowen C."/>
            <person name="Montmayeur A."/>
            <person name="Murphy C."/>
            <person name="Neiman D."/>
            <person name="Pearson M."/>
            <person name="Priest M."/>
            <person name="Roberts A."/>
            <person name="Saif S."/>
            <person name="Shea T."/>
            <person name="Sisk P."/>
            <person name="Stolte C."/>
            <person name="Sykes S."/>
            <person name="Wortman J."/>
            <person name="Nusbaum C."/>
            <person name="Birren B."/>
        </authorList>
    </citation>
    <scope>NUCLEOTIDE SEQUENCE</scope>
    <source>
        <strain evidence="1">ERTm3</strain>
    </source>
</reference>
<protein>
    <submittedName>
        <fullName evidence="1">Uncharacterized protein</fullName>
    </submittedName>
</protein>
<dbReference type="EMBL" id="GL870876">
    <property type="protein sequence ID" value="EIJ89734.1"/>
    <property type="molecule type" value="Genomic_DNA"/>
</dbReference>